<evidence type="ECO:0000313" key="1">
    <source>
        <dbReference type="EMBL" id="MFC6591420.1"/>
    </source>
</evidence>
<name>A0ABW1YAS6_9DEIO</name>
<gene>
    <name evidence="1" type="ORF">ACFP81_04940</name>
</gene>
<evidence type="ECO:0000313" key="2">
    <source>
        <dbReference type="Proteomes" id="UP001596297"/>
    </source>
</evidence>
<dbReference type="RefSeq" id="WP_380082422.1">
    <property type="nucleotide sequence ID" value="NZ_JBHSWD010000001.1"/>
</dbReference>
<keyword evidence="2" id="KW-1185">Reference proteome</keyword>
<reference evidence="2" key="1">
    <citation type="journal article" date="2019" name="Int. J. Syst. Evol. Microbiol.">
        <title>The Global Catalogue of Microorganisms (GCM) 10K type strain sequencing project: providing services to taxonomists for standard genome sequencing and annotation.</title>
        <authorList>
            <consortium name="The Broad Institute Genomics Platform"/>
            <consortium name="The Broad Institute Genome Sequencing Center for Infectious Disease"/>
            <person name="Wu L."/>
            <person name="Ma J."/>
        </authorList>
    </citation>
    <scope>NUCLEOTIDE SEQUENCE [LARGE SCALE GENOMIC DNA]</scope>
    <source>
        <strain evidence="2">CGMCC 1.15772</strain>
    </source>
</reference>
<protein>
    <submittedName>
        <fullName evidence="1">Uncharacterized protein</fullName>
    </submittedName>
</protein>
<comment type="caution">
    <text evidence="1">The sequence shown here is derived from an EMBL/GenBank/DDBJ whole genome shotgun (WGS) entry which is preliminary data.</text>
</comment>
<dbReference type="EMBL" id="JBHSWD010000001">
    <property type="protein sequence ID" value="MFC6591420.1"/>
    <property type="molecule type" value="Genomic_DNA"/>
</dbReference>
<sequence>MTTQTLRLGDLQIRLDAPQWVSRQSFYPLGVTYTNLGTQPLGMADPFDCGLVWRVVDEATGQVPRPKRQTNYACTMDGKAPITLAPGETHSGTVGGIIDRFPRGHYRLGAETWQVVAGQYWRGLKPTPQEIRFEIR</sequence>
<proteinExistence type="predicted"/>
<organism evidence="1 2">
    <name type="scientific">Deinococcus lacus</name>
    <dbReference type="NCBI Taxonomy" id="392561"/>
    <lineage>
        <taxon>Bacteria</taxon>
        <taxon>Thermotogati</taxon>
        <taxon>Deinococcota</taxon>
        <taxon>Deinococci</taxon>
        <taxon>Deinococcales</taxon>
        <taxon>Deinococcaceae</taxon>
        <taxon>Deinococcus</taxon>
    </lineage>
</organism>
<dbReference type="Proteomes" id="UP001596297">
    <property type="component" value="Unassembled WGS sequence"/>
</dbReference>
<accession>A0ABW1YAS6</accession>